<evidence type="ECO:0000313" key="3">
    <source>
        <dbReference type="EMBL" id="MPA65348.1"/>
    </source>
</evidence>
<gene>
    <name evidence="3" type="ORF">Din_034789</name>
</gene>
<proteinExistence type="predicted"/>
<organism evidence="3">
    <name type="scientific">Davidia involucrata</name>
    <name type="common">Dove tree</name>
    <dbReference type="NCBI Taxonomy" id="16924"/>
    <lineage>
        <taxon>Eukaryota</taxon>
        <taxon>Viridiplantae</taxon>
        <taxon>Streptophyta</taxon>
        <taxon>Embryophyta</taxon>
        <taxon>Tracheophyta</taxon>
        <taxon>Spermatophyta</taxon>
        <taxon>Magnoliopsida</taxon>
        <taxon>eudicotyledons</taxon>
        <taxon>Gunneridae</taxon>
        <taxon>Pentapetalae</taxon>
        <taxon>asterids</taxon>
        <taxon>Cornales</taxon>
        <taxon>Nyssaceae</taxon>
        <taxon>Davidia</taxon>
    </lineage>
</organism>
<dbReference type="SMART" id="SM00463">
    <property type="entry name" value="SMR"/>
    <property type="match status" value="1"/>
</dbReference>
<name>A0A5B7BAY7_DAVIN</name>
<dbReference type="PROSITE" id="PS50828">
    <property type="entry name" value="SMR"/>
    <property type="match status" value="1"/>
</dbReference>
<dbReference type="AlphaFoldDB" id="A0A5B7BAY7"/>
<dbReference type="EMBL" id="GHES01034789">
    <property type="protein sequence ID" value="MPA65348.1"/>
    <property type="molecule type" value="Transcribed_RNA"/>
</dbReference>
<dbReference type="PANTHER" id="PTHR47812:SF2">
    <property type="entry name" value="SMR (SMALL MUTS RELATED) DOMAIN-CONTAINING PROTEIN"/>
    <property type="match status" value="1"/>
</dbReference>
<dbReference type="SMART" id="SM01162">
    <property type="entry name" value="DUF1771"/>
    <property type="match status" value="1"/>
</dbReference>
<dbReference type="InterPro" id="IPR036063">
    <property type="entry name" value="Smr_dom_sf"/>
</dbReference>
<accession>A0A5B7BAY7</accession>
<feature type="region of interest" description="Disordered" evidence="1">
    <location>
        <begin position="374"/>
        <end position="404"/>
    </location>
</feature>
<evidence type="ECO:0000259" key="2">
    <source>
        <dbReference type="PROSITE" id="PS50828"/>
    </source>
</evidence>
<dbReference type="Gene3D" id="3.30.1370.110">
    <property type="match status" value="1"/>
</dbReference>
<evidence type="ECO:0000256" key="1">
    <source>
        <dbReference type="SAM" id="MobiDB-lite"/>
    </source>
</evidence>
<dbReference type="SUPFAM" id="SSF160443">
    <property type="entry name" value="SMR domain-like"/>
    <property type="match status" value="1"/>
</dbReference>
<protein>
    <recommendedName>
        <fullName evidence="2">Smr domain-containing protein</fullName>
    </recommendedName>
</protein>
<dbReference type="InterPro" id="IPR002625">
    <property type="entry name" value="Smr_dom"/>
</dbReference>
<feature type="domain" description="Smr" evidence="2">
    <location>
        <begin position="318"/>
        <end position="435"/>
    </location>
</feature>
<dbReference type="Pfam" id="PF08590">
    <property type="entry name" value="DUF1771"/>
    <property type="match status" value="1"/>
</dbReference>
<dbReference type="InterPro" id="IPR013899">
    <property type="entry name" value="DUF1771"/>
</dbReference>
<sequence>MTMSWRRAKSPGWAAFDLKQRQKQVLELEANNEPYPPISSTVSPLHPCQNSVQNNDLSVRSFSSILLPPVNFPTLTDTKDLEKPLEVGNSSRKQSNDVIEVNDVVQAYKKLKKLHCWADESLIEDIMAAVDNDIDKASALLEVMVSSGSFEGNKEIEIADLKLNSQDFISDNNTLPADKVVSLGETTDLSELSYVFEDRLNYKNKEQIDYHASYGERLSDDAAHMKLMLGNLRSIPVEPEWEEDDIYLIHRKDAIMMMRSASQHSRAATEAYLRGDHFSAQHFSLKAREEWIAAERLNAKAAKEILSIRNCKNNEWKLDLHGLHAAEAVQVLQEHLQKIESQAPLNRSVSPNRLNTKAGISRSASLESISCLDMEKSDKQQPSSRQRPTSLQVITGRGNHSRGQAALPAAIKSFLSEKRYCYDEARPGVITVQPKFRR</sequence>
<reference evidence="3" key="1">
    <citation type="submission" date="2019-08" db="EMBL/GenBank/DDBJ databases">
        <title>Reference gene set and small RNA set construction with multiple tissues from Davidia involucrata Baill.</title>
        <authorList>
            <person name="Yang H."/>
            <person name="Zhou C."/>
            <person name="Li G."/>
            <person name="Wang J."/>
            <person name="Gao P."/>
            <person name="Wang M."/>
            <person name="Wang R."/>
            <person name="Zhao Y."/>
        </authorList>
    </citation>
    <scope>NUCLEOTIDE SEQUENCE</scope>
    <source>
        <tissue evidence="3">Mixed with DoveR01_LX</tissue>
    </source>
</reference>
<feature type="compositionally biased region" description="Polar residues" evidence="1">
    <location>
        <begin position="380"/>
        <end position="393"/>
    </location>
</feature>
<dbReference type="PANTHER" id="PTHR47812">
    <property type="entry name" value="SMR (SMALL MUTS RELATED) DOMAIN-CONTAINING PROTEIN"/>
    <property type="match status" value="1"/>
</dbReference>